<dbReference type="Proteomes" id="UP001205861">
    <property type="component" value="Unassembled WGS sequence"/>
</dbReference>
<evidence type="ECO:0000313" key="2">
    <source>
        <dbReference type="EMBL" id="MCS0609769.1"/>
    </source>
</evidence>
<dbReference type="InterPro" id="IPR019253">
    <property type="entry name" value="DUF2244_TM"/>
</dbReference>
<keyword evidence="1" id="KW-0472">Membrane</keyword>
<evidence type="ECO:0000256" key="1">
    <source>
        <dbReference type="SAM" id="Phobius"/>
    </source>
</evidence>
<dbReference type="Pfam" id="PF10003">
    <property type="entry name" value="DUF2244"/>
    <property type="match status" value="1"/>
</dbReference>
<keyword evidence="1" id="KW-0812">Transmembrane</keyword>
<organism evidence="2 3">
    <name type="scientific">Massilia solisilvae</name>
    <dbReference type="NCBI Taxonomy" id="1811225"/>
    <lineage>
        <taxon>Bacteria</taxon>
        <taxon>Pseudomonadati</taxon>
        <taxon>Pseudomonadota</taxon>
        <taxon>Betaproteobacteria</taxon>
        <taxon>Burkholderiales</taxon>
        <taxon>Oxalobacteraceae</taxon>
        <taxon>Telluria group</taxon>
        <taxon>Massilia</taxon>
    </lineage>
</organism>
<dbReference type="EMBL" id="JANUGV010000004">
    <property type="protein sequence ID" value="MCS0609769.1"/>
    <property type="molecule type" value="Genomic_DNA"/>
</dbReference>
<keyword evidence="1" id="KW-1133">Transmembrane helix</keyword>
<proteinExistence type="predicted"/>
<accession>A0ABT2BMP1</accession>
<feature type="transmembrane region" description="Helical" evidence="1">
    <location>
        <begin position="44"/>
        <end position="63"/>
    </location>
</feature>
<evidence type="ECO:0000313" key="3">
    <source>
        <dbReference type="Proteomes" id="UP001205861"/>
    </source>
</evidence>
<keyword evidence="3" id="KW-1185">Reference proteome</keyword>
<dbReference type="RefSeq" id="WP_258857407.1">
    <property type="nucleotide sequence ID" value="NZ_JANUGV010000004.1"/>
</dbReference>
<gene>
    <name evidence="2" type="ORF">NX773_16500</name>
</gene>
<feature type="transmembrane region" description="Helical" evidence="1">
    <location>
        <begin position="21"/>
        <end position="38"/>
    </location>
</feature>
<name>A0ABT2BMP1_9BURK</name>
<comment type="caution">
    <text evidence="2">The sequence shown here is derived from an EMBL/GenBank/DDBJ whole genome shotgun (WGS) entry which is preliminary data.</text>
</comment>
<reference evidence="2 3" key="1">
    <citation type="submission" date="2022-08" db="EMBL/GenBank/DDBJ databases">
        <title>Reclassification of Massilia species as members of the genera Telluria, Duganella, Pseudoduganella, Mokoshia gen. nov. and Zemynaea gen. nov. using orthogonal and non-orthogonal genome-based approaches.</title>
        <authorList>
            <person name="Bowman J.P."/>
        </authorList>
    </citation>
    <scope>NUCLEOTIDE SEQUENCE [LARGE SCALE GENOMIC DNA]</scope>
    <source>
        <strain evidence="2 3">JCM 31607</strain>
    </source>
</reference>
<sequence>MKREWLLKRNCSLTPRQLATAYLLLCGGSFGIAFVFALQGIWIVFAFALVEMAAVGAALLHYARHALDREHIALSERCLLIERVLGARTEQVRLDPYWTRIALPDRHRALIEIESRGTRVAIGAFVDDATRQQVASELRRELRGASFLA</sequence>
<protein>
    <submittedName>
        <fullName evidence="2">DUF2244 domain-containing protein</fullName>
    </submittedName>
</protein>